<dbReference type="InterPro" id="IPR051043">
    <property type="entry name" value="Sulfatase_Mod_Factor_Kinase"/>
</dbReference>
<dbReference type="Gene3D" id="3.90.1580.10">
    <property type="entry name" value="paralog of FGE (formylglycine-generating enzyme)"/>
    <property type="match status" value="1"/>
</dbReference>
<dbReference type="SUPFAM" id="SSF56436">
    <property type="entry name" value="C-type lectin-like"/>
    <property type="match status" value="1"/>
</dbReference>
<evidence type="ECO:0000313" key="7">
    <source>
        <dbReference type="Proteomes" id="UP000321129"/>
    </source>
</evidence>
<accession>A0A5C6UKD6</accession>
<keyword evidence="7" id="KW-1185">Reference proteome</keyword>
<evidence type="ECO:0000259" key="5">
    <source>
        <dbReference type="Pfam" id="PF12867"/>
    </source>
</evidence>
<reference evidence="6 7" key="1">
    <citation type="submission" date="2019-08" db="EMBL/GenBank/DDBJ databases">
        <title>Sphingorhabdus soil sp. nov., isolated from arctic soil.</title>
        <authorList>
            <person name="Liu Y."/>
        </authorList>
    </citation>
    <scope>NUCLEOTIDE SEQUENCE [LARGE SCALE GENOMIC DNA]</scope>
    <source>
        <strain evidence="6 7">D-2Q-5-6</strain>
    </source>
</reference>
<gene>
    <name evidence="6" type="ORF">FSZ31_01930</name>
</gene>
<dbReference type="SUPFAM" id="SSF109854">
    <property type="entry name" value="DinB/YfiT-like putative metalloenzymes"/>
    <property type="match status" value="1"/>
</dbReference>
<dbReference type="RefSeq" id="WP_147121369.1">
    <property type="nucleotide sequence ID" value="NZ_VOPY01000001.1"/>
</dbReference>
<dbReference type="NCBIfam" id="TIGR03440">
    <property type="entry name" value="egtB_TIGR03440"/>
    <property type="match status" value="1"/>
</dbReference>
<name>A0A5C6UKD6_9SPHN</name>
<dbReference type="InterPro" id="IPR017806">
    <property type="entry name" value="EgtB"/>
</dbReference>
<dbReference type="Pfam" id="PF03781">
    <property type="entry name" value="FGE-sulfatase"/>
    <property type="match status" value="1"/>
</dbReference>
<dbReference type="InterPro" id="IPR034660">
    <property type="entry name" value="DinB/YfiT-like"/>
</dbReference>
<organism evidence="6 7">
    <name type="scientific">Flavisphingopyxis soli</name>
    <dbReference type="NCBI Taxonomy" id="2601267"/>
    <lineage>
        <taxon>Bacteria</taxon>
        <taxon>Pseudomonadati</taxon>
        <taxon>Pseudomonadota</taxon>
        <taxon>Alphaproteobacteria</taxon>
        <taxon>Sphingomonadales</taxon>
        <taxon>Sphingopyxidaceae</taxon>
        <taxon>Flavisphingopyxis</taxon>
    </lineage>
</organism>
<dbReference type="EMBL" id="VOPY01000001">
    <property type="protein sequence ID" value="TXC73532.1"/>
    <property type="molecule type" value="Genomic_DNA"/>
</dbReference>
<keyword evidence="1" id="KW-0560">Oxidoreductase</keyword>
<sequence>MATKPASIDARPSPRTGPAQFAAAYRSVRDLTRALAAPLSDADATAQSMADASPAKWHLAHATWFFETFLLRDHVPGYRLYDDRYPYLFNSYYEAEGERHERTARGLLTRPALADILAWRDHVDAAMADAMPRLAETAGDLVTLGLHHEQQHQELLLTDMLHLFSRNPLGPAMFEAPAASVASAPAPLGWVEGATGRVTIGHDAGDGFAFDCEGPRHDVLLTPHALADRLVTNGEWIDFIADGGYADPAHWLADGWAWVNNERIAAPLYWRQGDGGDWEQFTLSGWQPIDPAAPVTHISLYESDAYASWAGARLPTEAEWESVASSSEPLSGNLLDSAGPVAPQPAPGGDLPRLKQMFGDCWEWTGSAYRPYPGFRPCDGAVGEYNGKFMSGQFVLRGGSCATPRGHVRASYRNFFYPHQRWQFTGLRLAKDL</sequence>
<evidence type="ECO:0000259" key="4">
    <source>
        <dbReference type="Pfam" id="PF03781"/>
    </source>
</evidence>
<dbReference type="GO" id="GO:0052699">
    <property type="term" value="P:ergothioneine biosynthetic process"/>
    <property type="evidence" value="ECO:0007669"/>
    <property type="project" value="InterPro"/>
</dbReference>
<dbReference type="InterPro" id="IPR005532">
    <property type="entry name" value="SUMF_dom"/>
</dbReference>
<feature type="domain" description="DinB-like" evidence="5">
    <location>
        <begin position="25"/>
        <end position="155"/>
    </location>
</feature>
<dbReference type="PANTHER" id="PTHR23150">
    <property type="entry name" value="SULFATASE MODIFYING FACTOR 1, 2"/>
    <property type="match status" value="1"/>
</dbReference>
<evidence type="ECO:0000313" key="6">
    <source>
        <dbReference type="EMBL" id="TXC73532.1"/>
    </source>
</evidence>
<evidence type="ECO:0000256" key="1">
    <source>
        <dbReference type="ARBA" id="ARBA00023002"/>
    </source>
</evidence>
<dbReference type="InterPro" id="IPR024775">
    <property type="entry name" value="DinB-like"/>
</dbReference>
<comment type="pathway">
    <text evidence="3">Amino-acid biosynthesis; ergothioneine biosynthesis.</text>
</comment>
<dbReference type="AlphaFoldDB" id="A0A5C6UKD6"/>
<dbReference type="PANTHER" id="PTHR23150:SF36">
    <property type="entry name" value="HERCYNINE OXYGENASE"/>
    <property type="match status" value="1"/>
</dbReference>
<feature type="domain" description="Sulfatase-modifying factor enzyme-like" evidence="4">
    <location>
        <begin position="192"/>
        <end position="431"/>
    </location>
</feature>
<comment type="caution">
    <text evidence="6">The sequence shown here is derived from an EMBL/GenBank/DDBJ whole genome shotgun (WGS) entry which is preliminary data.</text>
</comment>
<protein>
    <submittedName>
        <fullName evidence="6">Ergothioneine biosynthesis protein EgtB</fullName>
    </submittedName>
</protein>
<dbReference type="Proteomes" id="UP000321129">
    <property type="component" value="Unassembled WGS sequence"/>
</dbReference>
<proteinExistence type="predicted"/>
<evidence type="ECO:0000256" key="2">
    <source>
        <dbReference type="ARBA" id="ARBA00023004"/>
    </source>
</evidence>
<dbReference type="OrthoDB" id="9768004at2"/>
<keyword evidence="2" id="KW-0408">Iron</keyword>
<dbReference type="Pfam" id="PF12867">
    <property type="entry name" value="DinB_2"/>
    <property type="match status" value="1"/>
</dbReference>
<dbReference type="InterPro" id="IPR016187">
    <property type="entry name" value="CTDL_fold"/>
</dbReference>
<dbReference type="InterPro" id="IPR042095">
    <property type="entry name" value="SUMF_sf"/>
</dbReference>
<evidence type="ECO:0000256" key="3">
    <source>
        <dbReference type="ARBA" id="ARBA00037882"/>
    </source>
</evidence>